<proteinExistence type="predicted"/>
<reference evidence="1" key="1">
    <citation type="submission" date="2023-06" db="EMBL/GenBank/DDBJ databases">
        <authorList>
            <person name="Kurt Z."/>
        </authorList>
    </citation>
    <scope>NUCLEOTIDE SEQUENCE</scope>
</reference>
<sequence>MTEIANESYSIDVFQNSVRVETVLLVLDDKTINVISFQPEPISFPQKIQLSNIEQVQITRDYVQLKLKEGNYIYYFQSTFSQQILHYLFLRGVKIIQLVHQNEPGFIDYSEYNDKILHQTVKYNNKQETLHIQKNCLKIAEINIQFADIQQCQRDDFNFVIEITTAQGQFDFELCFKIKQVLFSVCDLINLRKLYFTSVQSQVGSGKSLKLTGFLSQSQKIQVPSFQKSIDLSKTATRQVGVDRDLQKTILDPAHFRNSMRLGQYLSAYQQSTEQVPTSASLSTTFNLIKTRALPETTQVFKQVEAVKNTVHEVEVPTNAYLLTEPEFLLLKERFSNGFVRFVNKNQVLSAENQKMFEFDLQILKNFVVYTKKCAKSDAEAYISQFVHSGRFLEPSMQIQNMNETSNFNATMNTTLNTSIKSQIQNQPAMKPEQQTFLFDPILYDQLALDYCKQFYQILQEVKNINEIKNEVETFKAIVKKTGHKRFQAVKNDFFSVEELSKLIAKVLGQ</sequence>
<dbReference type="AlphaFoldDB" id="A0AA86TKT5"/>
<gene>
    <name evidence="1" type="ORF">HINF_LOCUS6272</name>
    <name evidence="2" type="ORF">HINF_LOCUS71373</name>
</gene>
<reference evidence="2 3" key="2">
    <citation type="submission" date="2024-07" db="EMBL/GenBank/DDBJ databases">
        <authorList>
            <person name="Akdeniz Z."/>
        </authorList>
    </citation>
    <scope>NUCLEOTIDE SEQUENCE [LARGE SCALE GENOMIC DNA]</scope>
</reference>
<evidence type="ECO:0000313" key="3">
    <source>
        <dbReference type="Proteomes" id="UP001642409"/>
    </source>
</evidence>
<dbReference type="EMBL" id="CATOUU010000162">
    <property type="protein sequence ID" value="CAI9918627.1"/>
    <property type="molecule type" value="Genomic_DNA"/>
</dbReference>
<evidence type="ECO:0000313" key="1">
    <source>
        <dbReference type="EMBL" id="CAI9918627.1"/>
    </source>
</evidence>
<evidence type="ECO:0000313" key="2">
    <source>
        <dbReference type="EMBL" id="CAL6101819.1"/>
    </source>
</evidence>
<name>A0AA86TKT5_9EUKA</name>
<dbReference type="Proteomes" id="UP001642409">
    <property type="component" value="Unassembled WGS sequence"/>
</dbReference>
<dbReference type="EMBL" id="CAXDID020000548">
    <property type="protein sequence ID" value="CAL6101819.1"/>
    <property type="molecule type" value="Genomic_DNA"/>
</dbReference>
<keyword evidence="3" id="KW-1185">Reference proteome</keyword>
<comment type="caution">
    <text evidence="1">The sequence shown here is derived from an EMBL/GenBank/DDBJ whole genome shotgun (WGS) entry which is preliminary data.</text>
</comment>
<accession>A0AA86TKT5</accession>
<organism evidence="1">
    <name type="scientific">Hexamita inflata</name>
    <dbReference type="NCBI Taxonomy" id="28002"/>
    <lineage>
        <taxon>Eukaryota</taxon>
        <taxon>Metamonada</taxon>
        <taxon>Diplomonadida</taxon>
        <taxon>Hexamitidae</taxon>
        <taxon>Hexamitinae</taxon>
        <taxon>Hexamita</taxon>
    </lineage>
</organism>
<protein>
    <submittedName>
        <fullName evidence="2">Hypothetical_protein</fullName>
    </submittedName>
</protein>